<accession>A0AAP0HNV6</accession>
<keyword evidence="10" id="KW-0067">ATP-binding</keyword>
<keyword evidence="18" id="KW-1185">Reference proteome</keyword>
<dbReference type="Gene3D" id="3.30.200.20">
    <property type="entry name" value="Phosphorylase Kinase, domain 1"/>
    <property type="match status" value="1"/>
</dbReference>
<dbReference type="Gene3D" id="1.10.510.10">
    <property type="entry name" value="Transferase(Phosphotransferase) domain 1"/>
    <property type="match status" value="1"/>
</dbReference>
<evidence type="ECO:0000256" key="10">
    <source>
        <dbReference type="ARBA" id="ARBA00022840"/>
    </source>
</evidence>
<evidence type="ECO:0000256" key="13">
    <source>
        <dbReference type="ARBA" id="ARBA00023157"/>
    </source>
</evidence>
<evidence type="ECO:0000256" key="2">
    <source>
        <dbReference type="ARBA" id="ARBA00004236"/>
    </source>
</evidence>
<keyword evidence="4" id="KW-0723">Serine/threonine-protein kinase</keyword>
<comment type="caution">
    <text evidence="17">The sequence shown here is derived from an EMBL/GenBank/DDBJ whole genome shotgun (WGS) entry which is preliminary data.</text>
</comment>
<dbReference type="FunFam" id="3.30.200.20:FF:000330">
    <property type="entry name" value="G-type lectin S-receptor-like serine/threonine-protein kinase At4g03230"/>
    <property type="match status" value="1"/>
</dbReference>
<dbReference type="InterPro" id="IPR011009">
    <property type="entry name" value="Kinase-like_dom_sf"/>
</dbReference>
<sequence length="192" mass="21280">MSSSEDGGDSLDFQLFSLDTVLSATDSFSAANKLGEGGFGPVYRGKLVGGQQIAVKRLSGKSGQGLKEFKNEIILIAKLQHMNLVRLLGCCVDGEERILIYEYMPNNSLESLIFDPIGRKLLDWNKRLKVIEGIAQGLLYLHQYSRSRIIHRDLKAGNILLDAEMNAKISDFGTARIFKQNESSNTKRIIGT</sequence>
<dbReference type="GO" id="GO:0004674">
    <property type="term" value="F:protein serine/threonine kinase activity"/>
    <property type="evidence" value="ECO:0007669"/>
    <property type="project" value="UniProtKB-KW"/>
</dbReference>
<dbReference type="SUPFAM" id="SSF56112">
    <property type="entry name" value="Protein kinase-like (PK-like)"/>
    <property type="match status" value="1"/>
</dbReference>
<evidence type="ECO:0000313" key="17">
    <source>
        <dbReference type="EMBL" id="KAK9095758.1"/>
    </source>
</evidence>
<dbReference type="InterPro" id="IPR001245">
    <property type="entry name" value="Ser-Thr/Tyr_kinase_cat_dom"/>
</dbReference>
<comment type="subcellular location">
    <subcellularLocation>
        <location evidence="2">Cell membrane</location>
    </subcellularLocation>
    <subcellularLocation>
        <location evidence="1">Membrane</location>
        <topology evidence="1">Single-pass membrane protein</topology>
    </subcellularLocation>
</comment>
<keyword evidence="7" id="KW-0732">Signal</keyword>
<evidence type="ECO:0000256" key="15">
    <source>
        <dbReference type="ARBA" id="ARBA00023180"/>
    </source>
</evidence>
<dbReference type="SMART" id="SM00220">
    <property type="entry name" value="S_TKc"/>
    <property type="match status" value="1"/>
</dbReference>
<dbReference type="FunFam" id="1.10.510.10:FF:001019">
    <property type="entry name" value="G-type lectin S-receptor-like serine/threonine-protein kinase B120"/>
    <property type="match status" value="1"/>
</dbReference>
<evidence type="ECO:0000259" key="16">
    <source>
        <dbReference type="PROSITE" id="PS50011"/>
    </source>
</evidence>
<evidence type="ECO:0000256" key="9">
    <source>
        <dbReference type="ARBA" id="ARBA00022777"/>
    </source>
</evidence>
<feature type="domain" description="Protein kinase" evidence="16">
    <location>
        <begin position="28"/>
        <end position="192"/>
    </location>
</feature>
<evidence type="ECO:0000256" key="14">
    <source>
        <dbReference type="ARBA" id="ARBA00023170"/>
    </source>
</evidence>
<dbReference type="AlphaFoldDB" id="A0AAP0HNV6"/>
<evidence type="ECO:0000256" key="8">
    <source>
        <dbReference type="ARBA" id="ARBA00022741"/>
    </source>
</evidence>
<evidence type="ECO:0000256" key="5">
    <source>
        <dbReference type="ARBA" id="ARBA00022679"/>
    </source>
</evidence>
<evidence type="ECO:0000256" key="1">
    <source>
        <dbReference type="ARBA" id="ARBA00004167"/>
    </source>
</evidence>
<name>A0AAP0HNV6_9MAGN</name>
<dbReference type="EMBL" id="JBBNAE010000009">
    <property type="protein sequence ID" value="KAK9095758.1"/>
    <property type="molecule type" value="Genomic_DNA"/>
</dbReference>
<dbReference type="PROSITE" id="PS00108">
    <property type="entry name" value="PROTEIN_KINASE_ST"/>
    <property type="match status" value="1"/>
</dbReference>
<keyword evidence="15" id="KW-0325">Glycoprotein</keyword>
<evidence type="ECO:0000256" key="3">
    <source>
        <dbReference type="ARBA" id="ARBA00022475"/>
    </source>
</evidence>
<dbReference type="InterPro" id="IPR008271">
    <property type="entry name" value="Ser/Thr_kinase_AS"/>
</dbReference>
<dbReference type="PANTHER" id="PTHR27002">
    <property type="entry name" value="RECEPTOR-LIKE SERINE/THREONINE-PROTEIN KINASE SD1-8"/>
    <property type="match status" value="1"/>
</dbReference>
<dbReference type="InterPro" id="IPR000719">
    <property type="entry name" value="Prot_kinase_dom"/>
</dbReference>
<dbReference type="PROSITE" id="PS50011">
    <property type="entry name" value="PROTEIN_KINASE_DOM"/>
    <property type="match status" value="1"/>
</dbReference>
<dbReference type="Proteomes" id="UP001417504">
    <property type="component" value="Unassembled WGS sequence"/>
</dbReference>
<dbReference type="GO" id="GO:0005524">
    <property type="term" value="F:ATP binding"/>
    <property type="evidence" value="ECO:0007669"/>
    <property type="project" value="UniProtKB-KW"/>
</dbReference>
<keyword evidence="13" id="KW-1015">Disulfide bond</keyword>
<proteinExistence type="predicted"/>
<evidence type="ECO:0000256" key="12">
    <source>
        <dbReference type="ARBA" id="ARBA00023136"/>
    </source>
</evidence>
<dbReference type="PANTHER" id="PTHR27002:SF181">
    <property type="entry name" value="RECEPTOR-LIKE SERINE_THREONINE-PROTEIN KINASE"/>
    <property type="match status" value="1"/>
</dbReference>
<keyword evidence="14" id="KW-0675">Receptor</keyword>
<keyword evidence="5" id="KW-0808">Transferase</keyword>
<keyword evidence="6" id="KW-0812">Transmembrane</keyword>
<keyword evidence="11" id="KW-1133">Transmembrane helix</keyword>
<keyword evidence="9" id="KW-0418">Kinase</keyword>
<dbReference type="Pfam" id="PF07714">
    <property type="entry name" value="PK_Tyr_Ser-Thr"/>
    <property type="match status" value="1"/>
</dbReference>
<gene>
    <name evidence="17" type="ORF">Sjap_021255</name>
</gene>
<protein>
    <recommendedName>
        <fullName evidence="16">Protein kinase domain-containing protein</fullName>
    </recommendedName>
</protein>
<reference evidence="17 18" key="1">
    <citation type="submission" date="2024-01" db="EMBL/GenBank/DDBJ databases">
        <title>Genome assemblies of Stephania.</title>
        <authorList>
            <person name="Yang L."/>
        </authorList>
    </citation>
    <scope>NUCLEOTIDE SEQUENCE [LARGE SCALE GENOMIC DNA]</scope>
    <source>
        <strain evidence="17">QJT</strain>
        <tissue evidence="17">Leaf</tissue>
    </source>
</reference>
<evidence type="ECO:0000256" key="6">
    <source>
        <dbReference type="ARBA" id="ARBA00022692"/>
    </source>
</evidence>
<evidence type="ECO:0000313" key="18">
    <source>
        <dbReference type="Proteomes" id="UP001417504"/>
    </source>
</evidence>
<evidence type="ECO:0000256" key="4">
    <source>
        <dbReference type="ARBA" id="ARBA00022527"/>
    </source>
</evidence>
<evidence type="ECO:0000256" key="11">
    <source>
        <dbReference type="ARBA" id="ARBA00022989"/>
    </source>
</evidence>
<organism evidence="17 18">
    <name type="scientific">Stephania japonica</name>
    <dbReference type="NCBI Taxonomy" id="461633"/>
    <lineage>
        <taxon>Eukaryota</taxon>
        <taxon>Viridiplantae</taxon>
        <taxon>Streptophyta</taxon>
        <taxon>Embryophyta</taxon>
        <taxon>Tracheophyta</taxon>
        <taxon>Spermatophyta</taxon>
        <taxon>Magnoliopsida</taxon>
        <taxon>Ranunculales</taxon>
        <taxon>Menispermaceae</taxon>
        <taxon>Menispermoideae</taxon>
        <taxon>Cissampelideae</taxon>
        <taxon>Stephania</taxon>
    </lineage>
</organism>
<keyword evidence="12" id="KW-0472">Membrane</keyword>
<evidence type="ECO:0000256" key="7">
    <source>
        <dbReference type="ARBA" id="ARBA00022729"/>
    </source>
</evidence>
<keyword evidence="8" id="KW-0547">Nucleotide-binding</keyword>
<dbReference type="GO" id="GO:0005886">
    <property type="term" value="C:plasma membrane"/>
    <property type="evidence" value="ECO:0007669"/>
    <property type="project" value="UniProtKB-SubCell"/>
</dbReference>
<keyword evidence="3" id="KW-1003">Cell membrane</keyword>